<gene>
    <name evidence="1" type="ORF">L596_028674</name>
</gene>
<organism evidence="1 2">
    <name type="scientific">Steinernema carpocapsae</name>
    <name type="common">Entomopathogenic nematode</name>
    <dbReference type="NCBI Taxonomy" id="34508"/>
    <lineage>
        <taxon>Eukaryota</taxon>
        <taxon>Metazoa</taxon>
        <taxon>Ecdysozoa</taxon>
        <taxon>Nematoda</taxon>
        <taxon>Chromadorea</taxon>
        <taxon>Rhabditida</taxon>
        <taxon>Tylenchina</taxon>
        <taxon>Panagrolaimomorpha</taxon>
        <taxon>Strongyloidoidea</taxon>
        <taxon>Steinernematidae</taxon>
        <taxon>Steinernema</taxon>
    </lineage>
</organism>
<keyword evidence="2" id="KW-1185">Reference proteome</keyword>
<comment type="caution">
    <text evidence="1">The sequence shown here is derived from an EMBL/GenBank/DDBJ whole genome shotgun (WGS) entry which is preliminary data.</text>
</comment>
<evidence type="ECO:0000313" key="1">
    <source>
        <dbReference type="EMBL" id="TKR61581.1"/>
    </source>
</evidence>
<sequence>MIHRYDDFEAEFFIVQKRGIRSFVEGFLGAEERRFFRDDAAVEGDRVFLGDWVKLPRRIFRFEDGREF</sequence>
<proteinExistence type="predicted"/>
<accession>A0A4U5LZ24</accession>
<dbReference type="Proteomes" id="UP000298663">
    <property type="component" value="Unassembled WGS sequence"/>
</dbReference>
<dbReference type="AlphaFoldDB" id="A0A4U5LZ24"/>
<name>A0A4U5LZ24_STECR</name>
<reference evidence="1 2" key="2">
    <citation type="journal article" date="2019" name="G3 (Bethesda)">
        <title>Hybrid Assembly of the Genome of the Entomopathogenic Nematode Steinernema carpocapsae Identifies the X-Chromosome.</title>
        <authorList>
            <person name="Serra L."/>
            <person name="Macchietto M."/>
            <person name="Macias-Munoz A."/>
            <person name="McGill C.J."/>
            <person name="Rodriguez I.M."/>
            <person name="Rodriguez B."/>
            <person name="Murad R."/>
            <person name="Mortazavi A."/>
        </authorList>
    </citation>
    <scope>NUCLEOTIDE SEQUENCE [LARGE SCALE GENOMIC DNA]</scope>
    <source>
        <strain evidence="1 2">ALL</strain>
    </source>
</reference>
<evidence type="ECO:0000313" key="2">
    <source>
        <dbReference type="Proteomes" id="UP000298663"/>
    </source>
</evidence>
<protein>
    <submittedName>
        <fullName evidence="1">Uncharacterized protein</fullName>
    </submittedName>
</protein>
<dbReference type="EMBL" id="AZBU02000011">
    <property type="protein sequence ID" value="TKR61581.1"/>
    <property type="molecule type" value="Genomic_DNA"/>
</dbReference>
<dbReference type="OrthoDB" id="5873923at2759"/>
<reference evidence="1 2" key="1">
    <citation type="journal article" date="2015" name="Genome Biol.">
        <title>Comparative genomics of Steinernema reveals deeply conserved gene regulatory networks.</title>
        <authorList>
            <person name="Dillman A.R."/>
            <person name="Macchietto M."/>
            <person name="Porter C.F."/>
            <person name="Rogers A."/>
            <person name="Williams B."/>
            <person name="Antoshechkin I."/>
            <person name="Lee M.M."/>
            <person name="Goodwin Z."/>
            <person name="Lu X."/>
            <person name="Lewis E.E."/>
            <person name="Goodrich-Blair H."/>
            <person name="Stock S.P."/>
            <person name="Adams B.J."/>
            <person name="Sternberg P.W."/>
            <person name="Mortazavi A."/>
        </authorList>
    </citation>
    <scope>NUCLEOTIDE SEQUENCE [LARGE SCALE GENOMIC DNA]</scope>
    <source>
        <strain evidence="1 2">ALL</strain>
    </source>
</reference>